<dbReference type="Pfam" id="PF00561">
    <property type="entry name" value="Abhydrolase_1"/>
    <property type="match status" value="1"/>
</dbReference>
<dbReference type="OrthoDB" id="9780932at2"/>
<dbReference type="RefSeq" id="WP_073851134.1">
    <property type="nucleotide sequence ID" value="NZ_LVWA01000003.1"/>
</dbReference>
<dbReference type="InterPro" id="IPR050266">
    <property type="entry name" value="AB_hydrolase_sf"/>
</dbReference>
<sequence length="271" mass="29483">MKHTLPDGLQLYYELHGNADAAQALVFLNGLSQSTAAWAGLVPALSKDYKLVLVDLLFQGQSDAAPAHRTFEGHAADLADLLHALRLPETVLVGISYGGAVAQRFLVNFPDLAQAGALLSTFPYKDAFFDAIGYSWEAALQAGGYPLMLDVMLPAVLGRSYFLNPIISIENLKNSKSSQSPAPENILKLTQATKESGNYLEELRNVQVPVLVVHGEEDSLCTVEMGRAMHRALPYASLEILPNVGHTLNLECVPRLTQLLDEFAAKVRQEV</sequence>
<dbReference type="GO" id="GO:0016787">
    <property type="term" value="F:hydrolase activity"/>
    <property type="evidence" value="ECO:0007669"/>
    <property type="project" value="UniProtKB-KW"/>
</dbReference>
<dbReference type="Proteomes" id="UP000186551">
    <property type="component" value="Unassembled WGS sequence"/>
</dbReference>
<dbReference type="PRINTS" id="PR00111">
    <property type="entry name" value="ABHYDROLASE"/>
</dbReference>
<evidence type="ECO:0000259" key="1">
    <source>
        <dbReference type="Pfam" id="PF00561"/>
    </source>
</evidence>
<dbReference type="PANTHER" id="PTHR43798:SF33">
    <property type="entry name" value="HYDROLASE, PUTATIVE (AFU_ORTHOLOGUE AFUA_2G14860)-RELATED"/>
    <property type="match status" value="1"/>
</dbReference>
<dbReference type="InterPro" id="IPR000073">
    <property type="entry name" value="AB_hydrolase_1"/>
</dbReference>
<keyword evidence="3" id="KW-1185">Reference proteome</keyword>
<reference evidence="2 3" key="1">
    <citation type="submission" date="2016-03" db="EMBL/GenBank/DDBJ databases">
        <title>Genome sequence of Pontibacter sp. nov., of the family cytophagaceae, isolated from marine sediment of the Yellow Sea, China.</title>
        <authorList>
            <person name="Zhang G."/>
            <person name="Zhang R."/>
        </authorList>
    </citation>
    <scope>NUCLEOTIDE SEQUENCE [LARGE SCALE GENOMIC DNA]</scope>
    <source>
        <strain evidence="2 3">S10-8</strain>
    </source>
</reference>
<dbReference type="STRING" id="1797110.A3841_11910"/>
<dbReference type="InterPro" id="IPR029058">
    <property type="entry name" value="AB_hydrolase_fold"/>
</dbReference>
<accession>A0A1Q5PHM5</accession>
<comment type="caution">
    <text evidence="2">The sequence shown here is derived from an EMBL/GenBank/DDBJ whole genome shotgun (WGS) entry which is preliminary data.</text>
</comment>
<evidence type="ECO:0000313" key="2">
    <source>
        <dbReference type="EMBL" id="OKL41723.1"/>
    </source>
</evidence>
<dbReference type="EMBL" id="LVWA01000003">
    <property type="protein sequence ID" value="OKL41723.1"/>
    <property type="molecule type" value="Genomic_DNA"/>
</dbReference>
<dbReference type="PANTHER" id="PTHR43798">
    <property type="entry name" value="MONOACYLGLYCEROL LIPASE"/>
    <property type="match status" value="1"/>
</dbReference>
<dbReference type="SUPFAM" id="SSF53474">
    <property type="entry name" value="alpha/beta-Hydrolases"/>
    <property type="match status" value="1"/>
</dbReference>
<dbReference type="Gene3D" id="3.40.50.1820">
    <property type="entry name" value="alpha/beta hydrolase"/>
    <property type="match status" value="1"/>
</dbReference>
<feature type="domain" description="AB hydrolase-1" evidence="1">
    <location>
        <begin position="24"/>
        <end position="251"/>
    </location>
</feature>
<protein>
    <submittedName>
        <fullName evidence="2">Alpha/beta hydrolase</fullName>
    </submittedName>
</protein>
<evidence type="ECO:0000313" key="3">
    <source>
        <dbReference type="Proteomes" id="UP000186551"/>
    </source>
</evidence>
<proteinExistence type="predicted"/>
<gene>
    <name evidence="2" type="ORF">A3841_11910</name>
</gene>
<keyword evidence="2" id="KW-0378">Hydrolase</keyword>
<dbReference type="GO" id="GO:0016020">
    <property type="term" value="C:membrane"/>
    <property type="evidence" value="ECO:0007669"/>
    <property type="project" value="TreeGrafter"/>
</dbReference>
<name>A0A1Q5PHM5_9BACT</name>
<organism evidence="2 3">
    <name type="scientific">Pontibacter flavimaris</name>
    <dbReference type="NCBI Taxonomy" id="1797110"/>
    <lineage>
        <taxon>Bacteria</taxon>
        <taxon>Pseudomonadati</taxon>
        <taxon>Bacteroidota</taxon>
        <taxon>Cytophagia</taxon>
        <taxon>Cytophagales</taxon>
        <taxon>Hymenobacteraceae</taxon>
        <taxon>Pontibacter</taxon>
    </lineage>
</organism>
<dbReference type="AlphaFoldDB" id="A0A1Q5PHM5"/>